<dbReference type="RefSeq" id="XP_020428042.1">
    <property type="nucleotide sequence ID" value="XM_020581255.1"/>
</dbReference>
<evidence type="ECO:0000313" key="1">
    <source>
        <dbReference type="EMBL" id="EFA75908.1"/>
    </source>
</evidence>
<dbReference type="GeneID" id="31365949"/>
<dbReference type="Proteomes" id="UP000001396">
    <property type="component" value="Unassembled WGS sequence"/>
</dbReference>
<dbReference type="EMBL" id="ADBJ01000050">
    <property type="protein sequence ID" value="EFA75908.1"/>
    <property type="molecule type" value="Genomic_DNA"/>
</dbReference>
<protein>
    <submittedName>
        <fullName evidence="1">Uncharacterized protein</fullName>
    </submittedName>
</protein>
<reference evidence="1 2" key="1">
    <citation type="journal article" date="2011" name="Genome Res.">
        <title>Phylogeny-wide analysis of social amoeba genomes highlights ancient origins for complex intercellular communication.</title>
        <authorList>
            <person name="Heidel A.J."/>
            <person name="Lawal H.M."/>
            <person name="Felder M."/>
            <person name="Schilde C."/>
            <person name="Helps N.R."/>
            <person name="Tunggal B."/>
            <person name="Rivero F."/>
            <person name="John U."/>
            <person name="Schleicher M."/>
            <person name="Eichinger L."/>
            <person name="Platzer M."/>
            <person name="Noegel A.A."/>
            <person name="Schaap P."/>
            <person name="Gloeckner G."/>
        </authorList>
    </citation>
    <scope>NUCLEOTIDE SEQUENCE [LARGE SCALE GENOMIC DNA]</scope>
    <source>
        <strain evidence="2">ATCC 26659 / Pp 5 / PN500</strain>
    </source>
</reference>
<gene>
    <name evidence="1" type="ORF">PPL_10480</name>
</gene>
<dbReference type="InParanoid" id="D3BR76"/>
<keyword evidence="2" id="KW-1185">Reference proteome</keyword>
<organism evidence="1 2">
    <name type="scientific">Heterostelium pallidum (strain ATCC 26659 / Pp 5 / PN500)</name>
    <name type="common">Cellular slime mold</name>
    <name type="synonym">Polysphondylium pallidum</name>
    <dbReference type="NCBI Taxonomy" id="670386"/>
    <lineage>
        <taxon>Eukaryota</taxon>
        <taxon>Amoebozoa</taxon>
        <taxon>Evosea</taxon>
        <taxon>Eumycetozoa</taxon>
        <taxon>Dictyostelia</taxon>
        <taxon>Acytosteliales</taxon>
        <taxon>Acytosteliaceae</taxon>
        <taxon>Heterostelium</taxon>
    </lineage>
</organism>
<name>D3BR76_HETP5</name>
<comment type="caution">
    <text evidence="1">The sequence shown here is derived from an EMBL/GenBank/DDBJ whole genome shotgun (WGS) entry which is preliminary data.</text>
</comment>
<evidence type="ECO:0000313" key="2">
    <source>
        <dbReference type="Proteomes" id="UP000001396"/>
    </source>
</evidence>
<accession>D3BR76</accession>
<sequence>MNRCYKVYHLFLVPSDGGYRPLGIKGSACFETLERYPPIDIYTFPTPTFEHSDSSVWLDKVVPLLYLQVQDDTGRVHNETSITAKLQHLPDQHIYRLTIDHKK</sequence>
<dbReference type="AlphaFoldDB" id="D3BR76"/>
<proteinExistence type="predicted"/>